<evidence type="ECO:0000313" key="3">
    <source>
        <dbReference type="Proteomes" id="UP001178507"/>
    </source>
</evidence>
<name>A0AA36HSL2_9DINO</name>
<protein>
    <recommendedName>
        <fullName evidence="4">C3H1-type domain-containing protein</fullName>
    </recommendedName>
</protein>
<evidence type="ECO:0000256" key="1">
    <source>
        <dbReference type="SAM" id="MobiDB-lite"/>
    </source>
</evidence>
<keyword evidence="3" id="KW-1185">Reference proteome</keyword>
<dbReference type="EMBL" id="CAUJNA010000261">
    <property type="protein sequence ID" value="CAJ1374561.1"/>
    <property type="molecule type" value="Genomic_DNA"/>
</dbReference>
<proteinExistence type="predicted"/>
<organism evidence="2 3">
    <name type="scientific">Effrenium voratum</name>
    <dbReference type="NCBI Taxonomy" id="2562239"/>
    <lineage>
        <taxon>Eukaryota</taxon>
        <taxon>Sar</taxon>
        <taxon>Alveolata</taxon>
        <taxon>Dinophyceae</taxon>
        <taxon>Suessiales</taxon>
        <taxon>Symbiodiniaceae</taxon>
        <taxon>Effrenium</taxon>
    </lineage>
</organism>
<feature type="region of interest" description="Disordered" evidence="1">
    <location>
        <begin position="81"/>
        <end position="101"/>
    </location>
</feature>
<sequence length="375" mass="40943">MSQPLRLADIRLLRFGCGAAGGARLRALPTLRLALEAWGLPERPGRPRGSVPRVLDEALRPCGSTDCRHCHLCPEGELRARRKAPRAGVKAEMSRQDSLDQDLMSSPLALSLAQMLDADEEDPMPGLHDSRARGKEEEVGRQADQQSESDPFKLSEGGLLDQLAMEKREQRRGAQRTLSLRRELLDAARIVPSEGSKLHGSGLCRPCAWFWKPKGCENGKDCRHCHLCPQEEIKNRRKVKQMLLQNEGNELDASLSELPDASRPQLAGGLCMGRLDLSSPLGWDAFGASPSSPSPEPLGTRDESPKFAIELANCLPVPSAGRPCAWFHKASGCSNGDACAHCHLCPEARLRRGLGRGRRGLGGGWALVGSLWVER</sequence>
<evidence type="ECO:0008006" key="4">
    <source>
        <dbReference type="Google" id="ProtNLM"/>
    </source>
</evidence>
<feature type="region of interest" description="Disordered" evidence="1">
    <location>
        <begin position="120"/>
        <end position="157"/>
    </location>
</feature>
<accession>A0AA36HSL2</accession>
<dbReference type="Proteomes" id="UP001178507">
    <property type="component" value="Unassembled WGS sequence"/>
</dbReference>
<feature type="compositionally biased region" description="Basic and acidic residues" evidence="1">
    <location>
        <begin position="128"/>
        <end position="141"/>
    </location>
</feature>
<evidence type="ECO:0000313" key="2">
    <source>
        <dbReference type="EMBL" id="CAJ1374561.1"/>
    </source>
</evidence>
<comment type="caution">
    <text evidence="2">The sequence shown here is derived from an EMBL/GenBank/DDBJ whole genome shotgun (WGS) entry which is preliminary data.</text>
</comment>
<reference evidence="2" key="1">
    <citation type="submission" date="2023-08" db="EMBL/GenBank/DDBJ databases">
        <authorList>
            <person name="Chen Y."/>
            <person name="Shah S."/>
            <person name="Dougan E. K."/>
            <person name="Thang M."/>
            <person name="Chan C."/>
        </authorList>
    </citation>
    <scope>NUCLEOTIDE SEQUENCE</scope>
</reference>
<gene>
    <name evidence="2" type="ORF">EVOR1521_LOCUS4087</name>
</gene>
<dbReference type="AlphaFoldDB" id="A0AA36HSL2"/>